<feature type="transmembrane region" description="Helical" evidence="9">
    <location>
        <begin position="494"/>
        <end position="514"/>
    </location>
</feature>
<keyword evidence="8 9" id="KW-0472">Membrane</keyword>
<dbReference type="NCBIfam" id="NF001960">
    <property type="entry name" value="PRK00733.3-5"/>
    <property type="match status" value="1"/>
</dbReference>
<comment type="function">
    <text evidence="9">Proton pump that utilizes the energy of pyrophosphate hydrolysis as the driving force for proton movement across the membrane. Generates a proton motive force.</text>
</comment>
<dbReference type="Proteomes" id="UP000322981">
    <property type="component" value="Unassembled WGS sequence"/>
</dbReference>
<keyword evidence="6 9" id="KW-1133">Transmembrane helix</keyword>
<dbReference type="NCBIfam" id="TIGR01104">
    <property type="entry name" value="V_PPase"/>
    <property type="match status" value="1"/>
</dbReference>
<feature type="transmembrane region" description="Helical" evidence="9">
    <location>
        <begin position="587"/>
        <end position="610"/>
    </location>
</feature>
<accession>A0A5M8FMH5</accession>
<keyword evidence="3 9" id="KW-0812">Transmembrane</keyword>
<keyword evidence="9" id="KW-1003">Cell membrane</keyword>
<keyword evidence="10" id="KW-0378">Hydrolase</keyword>
<reference evidence="10 11" key="1">
    <citation type="submission" date="2019-09" db="EMBL/GenBank/DDBJ databases">
        <title>Whole-genome sequence of the purple sulfur bacterium Thiohalocapsa marina DSM 19078.</title>
        <authorList>
            <person name="Kyndt J.A."/>
            <person name="Meyer T.E."/>
        </authorList>
    </citation>
    <scope>NUCLEOTIDE SEQUENCE [LARGE SCALE GENOMIC DNA]</scope>
    <source>
        <strain evidence="10 11">DSM 19078</strain>
    </source>
</reference>
<keyword evidence="2 9" id="KW-0813">Transport</keyword>
<feature type="transmembrane region" description="Helical" evidence="9">
    <location>
        <begin position="79"/>
        <end position="100"/>
    </location>
</feature>
<feature type="transmembrane region" description="Helical" evidence="9">
    <location>
        <begin position="562"/>
        <end position="581"/>
    </location>
</feature>
<comment type="caution">
    <text evidence="10">The sequence shown here is derived from an EMBL/GenBank/DDBJ whole genome shotgun (WGS) entry which is preliminary data.</text>
</comment>
<comment type="similarity">
    <text evidence="9">Belongs to the H(+)-translocating pyrophosphatase (TC 3.A.10) family. K(+)-insensitive subfamily.</text>
</comment>
<dbReference type="GO" id="GO:0009678">
    <property type="term" value="F:diphosphate hydrolysis-driven proton transmembrane transporter activity"/>
    <property type="evidence" value="ECO:0007669"/>
    <property type="project" value="UniProtKB-UniRule"/>
</dbReference>
<dbReference type="GO" id="GO:0000287">
    <property type="term" value="F:magnesium ion binding"/>
    <property type="evidence" value="ECO:0007669"/>
    <property type="project" value="UniProtKB-UniRule"/>
</dbReference>
<feature type="transmembrane region" description="Helical" evidence="9">
    <location>
        <begin position="156"/>
        <end position="175"/>
    </location>
</feature>
<feature type="transmembrane region" description="Helical" evidence="9">
    <location>
        <begin position="120"/>
        <end position="144"/>
    </location>
</feature>
<gene>
    <name evidence="9" type="primary">hppA</name>
    <name evidence="10" type="ORF">F2Q65_09740</name>
</gene>
<keyword evidence="7 9" id="KW-0406">Ion transport</keyword>
<dbReference type="NCBIfam" id="NF001953">
    <property type="entry name" value="PRK00733.2-1"/>
    <property type="match status" value="1"/>
</dbReference>
<evidence type="ECO:0000313" key="10">
    <source>
        <dbReference type="EMBL" id="KAA6185180.1"/>
    </source>
</evidence>
<dbReference type="PANTHER" id="PTHR31998">
    <property type="entry name" value="K(+)-INSENSITIVE PYROPHOSPHATE-ENERGIZED PROTON PUMP"/>
    <property type="match status" value="1"/>
</dbReference>
<feature type="site" description="Determinant of potassium independence" evidence="9">
    <location>
        <position position="455"/>
    </location>
</feature>
<dbReference type="GO" id="GO:0012505">
    <property type="term" value="C:endomembrane system"/>
    <property type="evidence" value="ECO:0007669"/>
    <property type="project" value="UniProtKB-SubCell"/>
</dbReference>
<feature type="transmembrane region" description="Helical" evidence="9">
    <location>
        <begin position="254"/>
        <end position="275"/>
    </location>
</feature>
<evidence type="ECO:0000256" key="3">
    <source>
        <dbReference type="ARBA" id="ARBA00022692"/>
    </source>
</evidence>
<sequence length="669" mass="68306">MSFGTIFAILCAFAALGYGIWSVQWILKLPAGSPRMQEIAAAVQEGAKAYLNRQYTTIGIVGAVLAVVLWVFLDTATAVGFVIGAVLSGAAGYIGMNISVRANVRTAQAAETGLDSALQVAFRGGAITGLLVVGLGLLGVAGYYGILMAMGLAQDVVLHALVGLGFGGSLISIFARLGGGIFTKGADVGADLVGKVEAGIPEDDPRNPAVIADNVGDNVGDCAGMAADLFETYAVTVVATMLLGSLMLGTSSAVVYPLVLGGVSIIASVAGTFFVKAQEGDTKIMNALYKGLIVAGGIAAVAFLPITLIMNPGGGIGASFLLYLAALVGLGLTGLMVVITEYYTGTEFSPVKLIAKASQTGHATNIIAGLGVSMKATAAPVLAVCVAILLSYWFGGLYGIAIAATSMLSMTGIIVALDAFGPITDNAGGIAEMAELDEKIRNITDPLDAVGNTTKAVTKGYAIGSAGLAALVLFADYTHALGDETLNFSLDNHMVIIGLFIGGLVPYLFGAMAMEAVGRAASGIVNEVRRQFREMPGIMKGEQKPDYSSAVDMLTRDAIKEMIVPSLLPVLVPVVVGLLLGKEALGGLLIGTIVTGLFVAISMTTGGGAWDNAKKYIEDGNYGGKGSDAHKAAVTGDTVGDPYKDTAGPAVNPLIKIINIVALLIVPLL</sequence>
<comment type="caution">
    <text evidence="9">Lacks conserved residue(s) required for the propagation of feature annotation.</text>
</comment>
<feature type="transmembrane region" description="Helical" evidence="9">
    <location>
        <begin position="55"/>
        <end position="73"/>
    </location>
</feature>
<protein>
    <recommendedName>
        <fullName evidence="9">K(+)-insensitive pyrophosphate-energized proton pump</fullName>
        <ecNumber evidence="9">7.1.3.1</ecNumber>
    </recommendedName>
    <alternativeName>
        <fullName evidence="9">Membrane-bound proton-translocating pyrophosphatase</fullName>
    </alternativeName>
    <alternativeName>
        <fullName evidence="9">Pyrophosphate-energized inorganic pyrophosphatase</fullName>
        <shortName evidence="9">H(+)-PPase</shortName>
    </alternativeName>
</protein>
<feature type="transmembrane region" description="Helical" evidence="9">
    <location>
        <begin position="230"/>
        <end position="248"/>
    </location>
</feature>
<dbReference type="GO" id="GO:0004427">
    <property type="term" value="F:inorganic diphosphate phosphatase activity"/>
    <property type="evidence" value="ECO:0007669"/>
    <property type="project" value="UniProtKB-UniRule"/>
</dbReference>
<evidence type="ECO:0000256" key="7">
    <source>
        <dbReference type="ARBA" id="ARBA00023065"/>
    </source>
</evidence>
<evidence type="ECO:0000256" key="1">
    <source>
        <dbReference type="ARBA" id="ARBA00004127"/>
    </source>
</evidence>
<keyword evidence="9" id="KW-0375">Hydrogen ion transport</keyword>
<dbReference type="GO" id="GO:0005886">
    <property type="term" value="C:plasma membrane"/>
    <property type="evidence" value="ECO:0007669"/>
    <property type="project" value="UniProtKB-SubCell"/>
</dbReference>
<comment type="subunit">
    <text evidence="9">Homodimer.</text>
</comment>
<dbReference type="RefSeq" id="WP_150092854.1">
    <property type="nucleotide sequence ID" value="NZ_JBFUOH010000059.1"/>
</dbReference>
<keyword evidence="4 9" id="KW-0460">Magnesium</keyword>
<evidence type="ECO:0000256" key="5">
    <source>
        <dbReference type="ARBA" id="ARBA00022967"/>
    </source>
</evidence>
<dbReference type="InterPro" id="IPR004131">
    <property type="entry name" value="PPase-energised_H-pump"/>
</dbReference>
<dbReference type="PIRSF" id="PIRSF001265">
    <property type="entry name" value="H+-PPase"/>
    <property type="match status" value="1"/>
</dbReference>
<comment type="subcellular location">
    <subcellularLocation>
        <location evidence="9">Cell membrane</location>
        <topology evidence="9">Multi-pass membrane protein</topology>
    </subcellularLocation>
    <subcellularLocation>
        <location evidence="1">Endomembrane system</location>
        <topology evidence="1">Multi-pass membrane protein</topology>
    </subcellularLocation>
</comment>
<evidence type="ECO:0000313" key="11">
    <source>
        <dbReference type="Proteomes" id="UP000322981"/>
    </source>
</evidence>
<dbReference type="EC" id="7.1.3.1" evidence="9"/>
<dbReference type="EMBL" id="VWXX01000012">
    <property type="protein sequence ID" value="KAA6185180.1"/>
    <property type="molecule type" value="Genomic_DNA"/>
</dbReference>
<dbReference type="Pfam" id="PF03030">
    <property type="entry name" value="H_PPase"/>
    <property type="match status" value="1"/>
</dbReference>
<feature type="transmembrane region" description="Helical" evidence="9">
    <location>
        <begin position="461"/>
        <end position="482"/>
    </location>
</feature>
<evidence type="ECO:0000256" key="4">
    <source>
        <dbReference type="ARBA" id="ARBA00022842"/>
    </source>
</evidence>
<keyword evidence="5 9" id="KW-1278">Translocase</keyword>
<organism evidence="10 11">
    <name type="scientific">Thiohalocapsa marina</name>
    <dbReference type="NCBI Taxonomy" id="424902"/>
    <lineage>
        <taxon>Bacteria</taxon>
        <taxon>Pseudomonadati</taxon>
        <taxon>Pseudomonadota</taxon>
        <taxon>Gammaproteobacteria</taxon>
        <taxon>Chromatiales</taxon>
        <taxon>Chromatiaceae</taxon>
        <taxon>Thiohalocapsa</taxon>
    </lineage>
</organism>
<evidence type="ECO:0000256" key="2">
    <source>
        <dbReference type="ARBA" id="ARBA00022448"/>
    </source>
</evidence>
<dbReference type="OrthoDB" id="9808652at2"/>
<name>A0A5M8FMH5_9GAMM</name>
<dbReference type="HAMAP" id="MF_01129">
    <property type="entry name" value="PPase_energized_pump"/>
    <property type="match status" value="1"/>
</dbReference>
<proteinExistence type="inferred from homology"/>
<comment type="cofactor">
    <cofactor evidence="9">
        <name>Mg(2+)</name>
        <dbReference type="ChEBI" id="CHEBI:18420"/>
    </cofactor>
</comment>
<evidence type="ECO:0000256" key="6">
    <source>
        <dbReference type="ARBA" id="ARBA00022989"/>
    </source>
</evidence>
<dbReference type="AlphaFoldDB" id="A0A5M8FMH5"/>
<evidence type="ECO:0000256" key="9">
    <source>
        <dbReference type="HAMAP-Rule" id="MF_01129"/>
    </source>
</evidence>
<comment type="catalytic activity">
    <reaction evidence="9">
        <text>diphosphate + H2O + H(+)(in) = 2 phosphate + 2 H(+)(out)</text>
        <dbReference type="Rhea" id="RHEA:13973"/>
        <dbReference type="ChEBI" id="CHEBI:15377"/>
        <dbReference type="ChEBI" id="CHEBI:15378"/>
        <dbReference type="ChEBI" id="CHEBI:33019"/>
        <dbReference type="ChEBI" id="CHEBI:43474"/>
        <dbReference type="EC" id="7.1.3.1"/>
    </reaction>
</comment>
<feature type="transmembrane region" description="Helical" evidence="9">
    <location>
        <begin position="287"/>
        <end position="308"/>
    </location>
</feature>
<feature type="transmembrane region" description="Helical" evidence="9">
    <location>
        <begin position="6"/>
        <end position="27"/>
    </location>
</feature>
<keyword evidence="11" id="KW-1185">Reference proteome</keyword>
<feature type="transmembrane region" description="Helical" evidence="9">
    <location>
        <begin position="320"/>
        <end position="344"/>
    </location>
</feature>
<dbReference type="NCBIfam" id="NF001951">
    <property type="entry name" value="PRK00733.1-2"/>
    <property type="match status" value="1"/>
</dbReference>
<evidence type="ECO:0000256" key="8">
    <source>
        <dbReference type="ARBA" id="ARBA00023136"/>
    </source>
</evidence>